<proteinExistence type="predicted"/>
<name>A0A412PEL7_9FIRM</name>
<dbReference type="RefSeq" id="WP_118764635.1">
    <property type="nucleotide sequence ID" value="NZ_CABJCF010000002.1"/>
</dbReference>
<dbReference type="PANTHER" id="PTHR22683:SF1">
    <property type="entry name" value="TYPE VII SECRETION SYSTEM PROTEIN ESSC"/>
    <property type="match status" value="1"/>
</dbReference>
<dbReference type="InterPro" id="IPR050206">
    <property type="entry name" value="FtsK/SpoIIIE/SftA"/>
</dbReference>
<feature type="domain" description="FtsK" evidence="4">
    <location>
        <begin position="578"/>
        <end position="782"/>
    </location>
</feature>
<evidence type="ECO:0000256" key="1">
    <source>
        <dbReference type="ARBA" id="ARBA00022741"/>
    </source>
</evidence>
<dbReference type="Proteomes" id="UP000284731">
    <property type="component" value="Unassembled WGS sequence"/>
</dbReference>
<dbReference type="InterPro" id="IPR027417">
    <property type="entry name" value="P-loop_NTPase"/>
</dbReference>
<dbReference type="CDD" id="cd01127">
    <property type="entry name" value="TrwB_TraG_TraD_VirD4"/>
    <property type="match status" value="1"/>
</dbReference>
<dbReference type="Gene3D" id="3.40.50.300">
    <property type="entry name" value="P-loop containing nucleotide triphosphate hydrolases"/>
    <property type="match status" value="1"/>
</dbReference>
<organism evidence="5 6">
    <name type="scientific">Solobacterium moorei</name>
    <dbReference type="NCBI Taxonomy" id="102148"/>
    <lineage>
        <taxon>Bacteria</taxon>
        <taxon>Bacillati</taxon>
        <taxon>Bacillota</taxon>
        <taxon>Erysipelotrichia</taxon>
        <taxon>Erysipelotrichales</taxon>
        <taxon>Erysipelotrichaceae</taxon>
        <taxon>Solobacterium</taxon>
    </lineage>
</organism>
<sequence length="1080" mass="124914">MILYTEYKDELCLILVDENRVEHTIFGSHFTLYQKDNCVVIQIIEDGVSYLLYHEQSCLIQDIRFTAIALLQGWNQYKPYLYQDTIVIGTVMNDITVSTELLNRNAITIHFVTKEIEVDSSIRAYMNQKRIHNAFYKAGDLLETYYLRIQFENDFIIVNQPSNSNCHLSYFTPETTVLSPIKYVEKTTIYQPEVVNEYILTVEEPEHISHYEKRSVIFSVGPAITMSLASMSGASISMYRGYMNGRELLDMLPMILLPSMMLLSTILWNPLQQLHEKRENQKKISIRKIEYEAYLEQLKSNIDRIYQSYISSTMKLCVNNGQVLQQLYPKCIYLPLGHAKGVIKYVFEKSFQFQKNDIAFQQHFNEIVNYASSLDAPYFLKLQSGNHVVLHQLDEFVVDALRYISMSYRPQDVLISCLIDAKDFIHFSWLKKIPHIYHNGLRCISSSIHDLNAKTQNFIGIKVLFNFTNQYLSEFKEWITFDTIEHYHVTHLLNREGDTVIVRNHEQKTVHRCKDFYERIKIDTQQTLFSKYHLTTNNHSFFSMYDVDTIEELNISERWCHSDIAKSMQIRLGKDAYNQPIYFDLHECKDGPHGLIAGTTGSGKSELITTLLLSLAISFSPKNLQIVLIDFKGGGAGSVLCLKGNELPHICGNLSNLDVDDMKRSLHALKNICSFREKLFREVSNHLGYPVINLNAYRKAISTNSEYPSLAELVIVVDEFAELKRERPEFLEELIVVARIGRSLGIHLILATQKPAGIVNDQIWANTNFRICMRVAERQDSMELLHDARAASLQKPGEFYLSNAGGIQYGIAGYAHAKKEPIRHIEILDQEGNIEASSSFQKRQPAQITQVLNEIRKLHPKCVKQLWLNPLPLYPVDFDAEFSIGYIDDYYLFEQPKLILDFNGHTSYLFVGKSYQERENLVQLLLYRIGERNQHVFMIDDLFCKNTSEINLIHSDEVDNVRELFRNLQDRQGSYLLITDLTIFLQNDFYKELLIKLLETNQKYNIHLAILNQSVVNVPYRILTLISSKISLSNDNVQEIQALFSTTEKCIQKKPGYGLVMLHQNVLECSFFQMGDIHGS</sequence>
<reference evidence="5 6" key="1">
    <citation type="submission" date="2018-08" db="EMBL/GenBank/DDBJ databases">
        <title>A genome reference for cultivated species of the human gut microbiota.</title>
        <authorList>
            <person name="Zou Y."/>
            <person name="Xue W."/>
            <person name="Luo G."/>
        </authorList>
    </citation>
    <scope>NUCLEOTIDE SEQUENCE [LARGE SCALE GENOMIC DNA]</scope>
    <source>
        <strain evidence="5 6">AF18-46</strain>
    </source>
</reference>
<dbReference type="AlphaFoldDB" id="A0A412PEL7"/>
<comment type="caution">
    <text evidence="5">The sequence shown here is derived from an EMBL/GenBank/DDBJ whole genome shotgun (WGS) entry which is preliminary data.</text>
</comment>
<feature type="binding site" evidence="3">
    <location>
        <begin position="598"/>
        <end position="605"/>
    </location>
    <ligand>
        <name>ATP</name>
        <dbReference type="ChEBI" id="CHEBI:30616"/>
    </ligand>
</feature>
<protein>
    <recommendedName>
        <fullName evidence="4">FtsK domain-containing protein</fullName>
    </recommendedName>
</protein>
<dbReference type="PROSITE" id="PS50901">
    <property type="entry name" value="FTSK"/>
    <property type="match status" value="1"/>
</dbReference>
<dbReference type="GO" id="GO:0005524">
    <property type="term" value="F:ATP binding"/>
    <property type="evidence" value="ECO:0007669"/>
    <property type="project" value="UniProtKB-UniRule"/>
</dbReference>
<dbReference type="EMBL" id="QRWX01000002">
    <property type="protein sequence ID" value="RGT56067.1"/>
    <property type="molecule type" value="Genomic_DNA"/>
</dbReference>
<evidence type="ECO:0000313" key="5">
    <source>
        <dbReference type="EMBL" id="RGT56067.1"/>
    </source>
</evidence>
<evidence type="ECO:0000256" key="2">
    <source>
        <dbReference type="ARBA" id="ARBA00022840"/>
    </source>
</evidence>
<dbReference type="SUPFAM" id="SSF52540">
    <property type="entry name" value="P-loop containing nucleoside triphosphate hydrolases"/>
    <property type="match status" value="1"/>
</dbReference>
<keyword evidence="2 3" id="KW-0067">ATP-binding</keyword>
<dbReference type="PANTHER" id="PTHR22683">
    <property type="entry name" value="SPORULATION PROTEIN RELATED"/>
    <property type="match status" value="1"/>
</dbReference>
<evidence type="ECO:0000259" key="4">
    <source>
        <dbReference type="PROSITE" id="PS50901"/>
    </source>
</evidence>
<dbReference type="Pfam" id="PF01580">
    <property type="entry name" value="FtsK_SpoIIIE"/>
    <property type="match status" value="1"/>
</dbReference>
<evidence type="ECO:0000313" key="6">
    <source>
        <dbReference type="Proteomes" id="UP000284731"/>
    </source>
</evidence>
<accession>A0A412PEL7</accession>
<dbReference type="GO" id="GO:0003677">
    <property type="term" value="F:DNA binding"/>
    <property type="evidence" value="ECO:0007669"/>
    <property type="project" value="InterPro"/>
</dbReference>
<dbReference type="InterPro" id="IPR002543">
    <property type="entry name" value="FtsK_dom"/>
</dbReference>
<gene>
    <name evidence="5" type="ORF">DWX20_04465</name>
</gene>
<keyword evidence="1 3" id="KW-0547">Nucleotide-binding</keyword>
<evidence type="ECO:0000256" key="3">
    <source>
        <dbReference type="PROSITE-ProRule" id="PRU00289"/>
    </source>
</evidence>